<evidence type="ECO:0007829" key="3">
    <source>
        <dbReference type="PDB" id="8QLF"/>
    </source>
</evidence>
<accession>A0A1H1XA63</accession>
<dbReference type="PDB" id="8QQZ">
    <property type="method" value="EM"/>
    <property type="resolution" value="2.63 A"/>
    <property type="chains" value="A/B/C/D/E=1-283"/>
</dbReference>
<feature type="modified residue" description="N-formylmethionine" evidence="4">
    <location>
        <position position="1"/>
    </location>
</feature>
<evidence type="ECO:0000313" key="1">
    <source>
        <dbReference type="EMBL" id="SDT06208.1"/>
    </source>
</evidence>
<evidence type="ECO:0007829" key="2">
    <source>
        <dbReference type="PDB" id="8QLE"/>
    </source>
</evidence>
<dbReference type="PDB" id="8QLF">
    <property type="method" value="X-ray"/>
    <property type="resolution" value="1.71 A"/>
    <property type="chains" value="A=1-283"/>
</dbReference>
<dbReference type="PDB" id="8QLE">
    <property type="method" value="X-ray"/>
    <property type="resolution" value="1.70 A"/>
    <property type="chains" value="A=1-283"/>
</dbReference>
<reference evidence="2 3" key="2">
    <citation type="journal article" date="2024" name="Nat. Commun.">
        <title>A subgroup of light-driven sodium pumps with an additional Schiff base counterion.</title>
        <authorList>
            <person name="Podoliak E."/>
            <person name="Lamm G.H.U."/>
            <person name="Marin E."/>
            <person name="Schellbach A.V."/>
            <person name="Fedotov D.A."/>
            <person name="Stetsenko A."/>
            <person name="Asido M."/>
            <person name="Maliar N."/>
            <person name="Bourenkov G."/>
            <person name="Balandin T."/>
            <person name="Baeken C."/>
            <person name="Astashkin R."/>
            <person name="Schneider T.R."/>
            <person name="Bateman A."/>
            <person name="Wachtveitl J."/>
            <person name="Schapiro I."/>
            <person name="Busskamp V."/>
            <person name="Guskov A."/>
            <person name="Gordeliy V."/>
            <person name="Alekseev A."/>
            <person name="Kovalev K."/>
        </authorList>
    </citation>
    <scope>X-RAY CRYSTALLOGRAPHY (1.70 ANGSTROMS) OF 1-283</scope>
    <scope>FORMYLATION AT ASN-1</scope>
</reference>
<dbReference type="PDB" id="8QR0">
    <property type="method" value="EM"/>
    <property type="resolution" value="2.50 A"/>
    <property type="chains" value="A/B/C/D/E=1-283"/>
</dbReference>
<proteinExistence type="evidence at protein level"/>
<protein>
    <submittedName>
        <fullName evidence="1">Bacteriorhodopsin-like protein</fullName>
    </submittedName>
</protein>
<name>A0ACD6BAJ9_9SPHN</name>
<organism evidence="1">
    <name type="scientific">Erythrobacter sp. HL-111</name>
    <dbReference type="NCBI Taxonomy" id="1798193"/>
    <lineage>
        <taxon>Bacteria</taxon>
        <taxon>Pseudomonadati</taxon>
        <taxon>Pseudomonadota</taxon>
        <taxon>Alphaproteobacteria</taxon>
        <taxon>Sphingomonadales</taxon>
        <taxon>Erythrobacteraceae</taxon>
        <taxon>Erythrobacter/Porphyrobacter group</taxon>
        <taxon>Erythrobacter</taxon>
    </lineage>
</organism>
<reference evidence="1" key="1">
    <citation type="submission" date="2016-10" db="EMBL/GenBank/DDBJ databases">
        <authorList>
            <person name="Varghese N."/>
            <person name="Submissions S."/>
        </authorList>
    </citation>
    <scope>NUCLEOTIDE SEQUENCE</scope>
    <source>
        <strain evidence="1">HL-111</strain>
    </source>
</reference>
<keyword evidence="2 3" id="KW-0002">3D-structure</keyword>
<accession>A0ACD6BAJ9</accession>
<dbReference type="EMBL" id="LT629743">
    <property type="protein sequence ID" value="SDT06208.1"/>
    <property type="molecule type" value="Genomic_DNA"/>
</dbReference>
<evidence type="ECO:0007829" key="4">
    <source>
        <dbReference type="PDB" id="8QQZ"/>
    </source>
</evidence>
<sequence>MPSIENFLAYDFWQYDVIRHLFAFSTAVFLAGLVYFAMTARTTAPNYRLSANISAVVMVSAALELGQLWLLWNESFQWAELQGSFVPVAGERFSNGYRYMNWLIDVPMLATQLVVVCGFVGTELRNRWAKLTIAGVLMILTGYVGQYFEPAVAGVPGYEGAEQFWIWGIISTAFFVWMLLILANAVRNPQGAPSDEVRSRLKFCFWFLLATWSIYPFAYAMPLFAPTADGVVVRQVIYTVADVSSKLVFGVILSQVALRRSAEEGFEPARVASGEFDERAPAR</sequence>
<gene>
    <name evidence="1" type="ORF">SAMN04515621_2824</name>
</gene>